<keyword evidence="2" id="KW-1185">Reference proteome</keyword>
<accession>A0A917K6X8</accession>
<evidence type="ECO:0000313" key="2">
    <source>
        <dbReference type="Proteomes" id="UP000637695"/>
    </source>
</evidence>
<proteinExistence type="predicted"/>
<dbReference type="RefSeq" id="WP_188881160.1">
    <property type="nucleotide sequence ID" value="NZ_BMOY01000007.1"/>
</dbReference>
<protein>
    <submittedName>
        <fullName evidence="1">Uncharacterized protein</fullName>
    </submittedName>
</protein>
<dbReference type="Proteomes" id="UP000637695">
    <property type="component" value="Unassembled WGS sequence"/>
</dbReference>
<dbReference type="EMBL" id="BMOY01000007">
    <property type="protein sequence ID" value="GGJ00207.1"/>
    <property type="molecule type" value="Genomic_DNA"/>
</dbReference>
<comment type="caution">
    <text evidence="1">The sequence shown here is derived from an EMBL/GenBank/DDBJ whole genome shotgun (WGS) entry which is preliminary data.</text>
</comment>
<dbReference type="AlphaFoldDB" id="A0A917K6X8"/>
<reference evidence="1" key="2">
    <citation type="submission" date="2020-09" db="EMBL/GenBank/DDBJ databases">
        <authorList>
            <person name="Sun Q."/>
            <person name="Ohkuma M."/>
        </authorList>
    </citation>
    <scope>NUCLEOTIDE SEQUENCE</scope>
    <source>
        <strain evidence="1">JCM 18487</strain>
    </source>
</reference>
<name>A0A917K6X8_9BACL</name>
<evidence type="ECO:0000313" key="1">
    <source>
        <dbReference type="EMBL" id="GGJ00207.1"/>
    </source>
</evidence>
<gene>
    <name evidence="1" type="ORF">GCM10010885_06820</name>
</gene>
<sequence>MHLELSEEQFRRLVELVYLGNWMANAARDQSDRIVAYEELEQYILAHSRDFSAEDMVEYDEENDTYYVRQDVEDKLMRLVDEYEDESFWELLALRLAERDVMEEVGPVAAFTTTMHEKRWELADKYGEEFEKYGLRRLRVVEGSQRRKHKQEK</sequence>
<reference evidence="1" key="1">
    <citation type="journal article" date="2014" name="Int. J. Syst. Evol. Microbiol.">
        <title>Complete genome sequence of Corynebacterium casei LMG S-19264T (=DSM 44701T), isolated from a smear-ripened cheese.</title>
        <authorList>
            <consortium name="US DOE Joint Genome Institute (JGI-PGF)"/>
            <person name="Walter F."/>
            <person name="Albersmeier A."/>
            <person name="Kalinowski J."/>
            <person name="Ruckert C."/>
        </authorList>
    </citation>
    <scope>NUCLEOTIDE SEQUENCE</scope>
    <source>
        <strain evidence="1">JCM 18487</strain>
    </source>
</reference>
<organism evidence="1 2">
    <name type="scientific">Alicyclobacillus cellulosilyticus</name>
    <dbReference type="NCBI Taxonomy" id="1003997"/>
    <lineage>
        <taxon>Bacteria</taxon>
        <taxon>Bacillati</taxon>
        <taxon>Bacillota</taxon>
        <taxon>Bacilli</taxon>
        <taxon>Bacillales</taxon>
        <taxon>Alicyclobacillaceae</taxon>
        <taxon>Alicyclobacillus</taxon>
    </lineage>
</organism>